<dbReference type="SUPFAM" id="SSF52540">
    <property type="entry name" value="P-loop containing nucleoside triphosphate hydrolases"/>
    <property type="match status" value="1"/>
</dbReference>
<reference evidence="4 5" key="1">
    <citation type="journal article" date="2012" name="Extremophiles">
        <title>Thermotomaculum hydrothermale gen. nov., sp. nov., a novel heterotrophic thermophile within the phylum Acidobacteria from a deep-sea hydrothermal vent chimney in the Southern Okinawa Trough.</title>
        <authorList>
            <person name="Izumi H."/>
            <person name="Nunoura T."/>
            <person name="Miyazaki M."/>
            <person name="Mino S."/>
            <person name="Toki T."/>
            <person name="Takai K."/>
            <person name="Sako Y."/>
            <person name="Sawabe T."/>
            <person name="Nakagawa S."/>
        </authorList>
    </citation>
    <scope>NUCLEOTIDE SEQUENCE [LARGE SCALE GENOMIC DNA]</scope>
    <source>
        <strain evidence="4 5">AC55</strain>
    </source>
</reference>
<evidence type="ECO:0000259" key="3">
    <source>
        <dbReference type="PROSITE" id="PS50045"/>
    </source>
</evidence>
<feature type="domain" description="Sigma-54 factor interaction" evidence="3">
    <location>
        <begin position="117"/>
        <end position="346"/>
    </location>
</feature>
<evidence type="ECO:0000256" key="2">
    <source>
        <dbReference type="ARBA" id="ARBA00022840"/>
    </source>
</evidence>
<dbReference type="InterPro" id="IPR027417">
    <property type="entry name" value="P-loop_NTPase"/>
</dbReference>
<sequence>MENKKVFLDKSLSKENWIIPDYFDTENFSSTEDISTSPFAVIIPYEKAESLSLDFYLTNRVIIDCAENEISKKELRDLILKKPFYIVIDKDERNLENIFKKKGIPLKPEINQTFFGMVYSSKVMENIVSMIKKVAKTDATVLIRGESGTGKELVAKAIHSLSNRKNKHFIAVNCASIPETLLEAELFGHKKGAFTDAYADRKGKFEEADGGTLFLDEIGDMPLSLQAKILRVLQEKEITPLGSNKNIKVNVRVVSATSRNLEEMVKNGDFREDLYYRLNVIPINLPPLRERKEDIPELAEFFLKKSSQKHNIPEPELTKSAIKVLKEIEWKGNIRELENFVEKVVIFNIGAKKITDKEIKKGKKEF</sequence>
<dbReference type="GO" id="GO:0005524">
    <property type="term" value="F:ATP binding"/>
    <property type="evidence" value="ECO:0007669"/>
    <property type="project" value="UniProtKB-KW"/>
</dbReference>
<dbReference type="CDD" id="cd00009">
    <property type="entry name" value="AAA"/>
    <property type="match status" value="1"/>
</dbReference>
<dbReference type="RefSeq" id="WP_201327313.1">
    <property type="nucleotide sequence ID" value="NZ_AP017470.1"/>
</dbReference>
<protein>
    <submittedName>
        <fullName evidence="4">Fis family transcriptional regulator</fullName>
    </submittedName>
</protein>
<dbReference type="Gene3D" id="3.40.50.300">
    <property type="entry name" value="P-loop containing nucleotide triphosphate hydrolases"/>
    <property type="match status" value="1"/>
</dbReference>
<evidence type="ECO:0000313" key="4">
    <source>
        <dbReference type="EMBL" id="BBB33014.1"/>
    </source>
</evidence>
<dbReference type="PROSITE" id="PS00675">
    <property type="entry name" value="SIGMA54_INTERACT_1"/>
    <property type="match status" value="1"/>
</dbReference>
<dbReference type="FunFam" id="3.40.50.300:FF:000006">
    <property type="entry name" value="DNA-binding transcriptional regulator NtrC"/>
    <property type="match status" value="1"/>
</dbReference>
<dbReference type="KEGG" id="thyd:TTHT_1510"/>
<dbReference type="EMBL" id="AP017470">
    <property type="protein sequence ID" value="BBB33014.1"/>
    <property type="molecule type" value="Genomic_DNA"/>
</dbReference>
<dbReference type="InterPro" id="IPR025662">
    <property type="entry name" value="Sigma_54_int_dom_ATP-bd_1"/>
</dbReference>
<evidence type="ECO:0000256" key="1">
    <source>
        <dbReference type="ARBA" id="ARBA00022741"/>
    </source>
</evidence>
<keyword evidence="5" id="KW-1185">Reference proteome</keyword>
<dbReference type="GO" id="GO:0006355">
    <property type="term" value="P:regulation of DNA-templated transcription"/>
    <property type="evidence" value="ECO:0007669"/>
    <property type="project" value="InterPro"/>
</dbReference>
<dbReference type="SMART" id="SM00382">
    <property type="entry name" value="AAA"/>
    <property type="match status" value="1"/>
</dbReference>
<dbReference type="PANTHER" id="PTHR32071:SF57">
    <property type="entry name" value="C4-DICARBOXYLATE TRANSPORT TRANSCRIPTIONAL REGULATORY PROTEIN DCTD"/>
    <property type="match status" value="1"/>
</dbReference>
<dbReference type="PANTHER" id="PTHR32071">
    <property type="entry name" value="TRANSCRIPTIONAL REGULATORY PROTEIN"/>
    <property type="match status" value="1"/>
</dbReference>
<dbReference type="PROSITE" id="PS00676">
    <property type="entry name" value="SIGMA54_INTERACT_2"/>
    <property type="match status" value="1"/>
</dbReference>
<dbReference type="Proteomes" id="UP000595564">
    <property type="component" value="Chromosome"/>
</dbReference>
<keyword evidence="1" id="KW-0547">Nucleotide-binding</keyword>
<organism evidence="4 5">
    <name type="scientific">Thermotomaculum hydrothermale</name>
    <dbReference type="NCBI Taxonomy" id="981385"/>
    <lineage>
        <taxon>Bacteria</taxon>
        <taxon>Pseudomonadati</taxon>
        <taxon>Acidobacteriota</taxon>
        <taxon>Holophagae</taxon>
        <taxon>Thermotomaculales</taxon>
        <taxon>Thermotomaculaceae</taxon>
        <taxon>Thermotomaculum</taxon>
    </lineage>
</organism>
<keyword evidence="2" id="KW-0067">ATP-binding</keyword>
<dbReference type="InterPro" id="IPR003593">
    <property type="entry name" value="AAA+_ATPase"/>
</dbReference>
<dbReference type="InterPro" id="IPR002078">
    <property type="entry name" value="Sigma_54_int"/>
</dbReference>
<dbReference type="Gene3D" id="1.10.8.60">
    <property type="match status" value="1"/>
</dbReference>
<evidence type="ECO:0000313" key="5">
    <source>
        <dbReference type="Proteomes" id="UP000595564"/>
    </source>
</evidence>
<dbReference type="InterPro" id="IPR058031">
    <property type="entry name" value="AAA_lid_NorR"/>
</dbReference>
<dbReference type="AlphaFoldDB" id="A0A7R6SYQ1"/>
<dbReference type="Pfam" id="PF00158">
    <property type="entry name" value="Sigma54_activat"/>
    <property type="match status" value="1"/>
</dbReference>
<gene>
    <name evidence="4" type="ORF">TTHT_1510</name>
</gene>
<accession>A0A7R6SYQ1</accession>
<name>A0A7R6SYQ1_9BACT</name>
<proteinExistence type="predicted"/>
<dbReference type="InterPro" id="IPR025943">
    <property type="entry name" value="Sigma_54_int_dom_ATP-bd_2"/>
</dbReference>
<dbReference type="PROSITE" id="PS50045">
    <property type="entry name" value="SIGMA54_INTERACT_4"/>
    <property type="match status" value="1"/>
</dbReference>
<dbReference type="Pfam" id="PF25601">
    <property type="entry name" value="AAA_lid_14"/>
    <property type="match status" value="1"/>
</dbReference>